<comment type="caution">
    <text evidence="2">The sequence shown here is derived from an EMBL/GenBank/DDBJ whole genome shotgun (WGS) entry which is preliminary data.</text>
</comment>
<dbReference type="Gene3D" id="3.40.50.360">
    <property type="match status" value="1"/>
</dbReference>
<dbReference type="Pfam" id="PF03358">
    <property type="entry name" value="FMN_red"/>
    <property type="match status" value="1"/>
</dbReference>
<keyword evidence="3" id="KW-1185">Reference proteome</keyword>
<dbReference type="InterPro" id="IPR005025">
    <property type="entry name" value="FMN_Rdtase-like_dom"/>
</dbReference>
<dbReference type="PANTHER" id="PTHR30543:SF21">
    <property type="entry name" value="NAD(P)H-DEPENDENT FMN REDUCTASE LOT6"/>
    <property type="match status" value="1"/>
</dbReference>
<sequence>MKIIAFAGSNSKKSINKELVTYVAHLFEGHEIEVLDLNDFPLPIFGVDLEAEIGIPSIVTDFASKISSADFIVCSLAENNGSYNAAFKNLYDWVSRIPNRKVFDDKPLLLMATSPGGRGGQSVLSAASERFPRDGAQLLGCFSLPNFNENFNPTKGILDHTLLKELKQTLTEVNNQLKK</sequence>
<evidence type="ECO:0000313" key="2">
    <source>
        <dbReference type="EMBL" id="PZE17748.1"/>
    </source>
</evidence>
<proteinExistence type="predicted"/>
<dbReference type="GO" id="GO:0010181">
    <property type="term" value="F:FMN binding"/>
    <property type="evidence" value="ECO:0007669"/>
    <property type="project" value="TreeGrafter"/>
</dbReference>
<dbReference type="InterPro" id="IPR050712">
    <property type="entry name" value="NAD(P)H-dep_reductase"/>
</dbReference>
<dbReference type="AlphaFoldDB" id="A0A2W1NSU4"/>
<dbReference type="SUPFAM" id="SSF52218">
    <property type="entry name" value="Flavoproteins"/>
    <property type="match status" value="1"/>
</dbReference>
<dbReference type="OrthoDB" id="5767802at2"/>
<dbReference type="InterPro" id="IPR029039">
    <property type="entry name" value="Flavoprotein-like_sf"/>
</dbReference>
<accession>A0A2W1NSU4</accession>
<evidence type="ECO:0000259" key="1">
    <source>
        <dbReference type="Pfam" id="PF03358"/>
    </source>
</evidence>
<name>A0A2W1NSU4_9FLAO</name>
<dbReference type="PANTHER" id="PTHR30543">
    <property type="entry name" value="CHROMATE REDUCTASE"/>
    <property type="match status" value="1"/>
</dbReference>
<dbReference type="RefSeq" id="WP_111061899.1">
    <property type="nucleotide sequence ID" value="NZ_JBHUCU010000002.1"/>
</dbReference>
<reference evidence="2 3" key="1">
    <citation type="submission" date="2018-06" db="EMBL/GenBank/DDBJ databases">
        <title>The draft genome sequence of Crocinitomix sp. SM1701.</title>
        <authorList>
            <person name="Zhang X."/>
        </authorList>
    </citation>
    <scope>NUCLEOTIDE SEQUENCE [LARGE SCALE GENOMIC DNA]</scope>
    <source>
        <strain evidence="2 3">SM1701</strain>
    </source>
</reference>
<dbReference type="GO" id="GO:0005829">
    <property type="term" value="C:cytosol"/>
    <property type="evidence" value="ECO:0007669"/>
    <property type="project" value="TreeGrafter"/>
</dbReference>
<dbReference type="Proteomes" id="UP000249248">
    <property type="component" value="Unassembled WGS sequence"/>
</dbReference>
<feature type="domain" description="NADPH-dependent FMN reductase-like" evidence="1">
    <location>
        <begin position="1"/>
        <end position="130"/>
    </location>
</feature>
<organism evidence="2 3">
    <name type="scientific">Putridiphycobacter roseus</name>
    <dbReference type="NCBI Taxonomy" id="2219161"/>
    <lineage>
        <taxon>Bacteria</taxon>
        <taxon>Pseudomonadati</taxon>
        <taxon>Bacteroidota</taxon>
        <taxon>Flavobacteriia</taxon>
        <taxon>Flavobacteriales</taxon>
        <taxon>Crocinitomicaceae</taxon>
        <taxon>Putridiphycobacter</taxon>
    </lineage>
</organism>
<dbReference type="GO" id="GO:0016491">
    <property type="term" value="F:oxidoreductase activity"/>
    <property type="evidence" value="ECO:0007669"/>
    <property type="project" value="InterPro"/>
</dbReference>
<gene>
    <name evidence="2" type="ORF">DNU06_03780</name>
</gene>
<protein>
    <submittedName>
        <fullName evidence="2">NADPH-dependent FMN reductase</fullName>
    </submittedName>
</protein>
<dbReference type="EMBL" id="QKSB01000002">
    <property type="protein sequence ID" value="PZE17748.1"/>
    <property type="molecule type" value="Genomic_DNA"/>
</dbReference>
<evidence type="ECO:0000313" key="3">
    <source>
        <dbReference type="Proteomes" id="UP000249248"/>
    </source>
</evidence>